<evidence type="ECO:0000313" key="2">
    <source>
        <dbReference type="EMBL" id="GIY33890.1"/>
    </source>
</evidence>
<gene>
    <name evidence="2" type="ORF">CDAR_41281</name>
</gene>
<feature type="region of interest" description="Disordered" evidence="1">
    <location>
        <begin position="1"/>
        <end position="34"/>
    </location>
</feature>
<protein>
    <submittedName>
        <fullName evidence="2">Uncharacterized protein</fullName>
    </submittedName>
</protein>
<proteinExistence type="predicted"/>
<keyword evidence="3" id="KW-1185">Reference proteome</keyword>
<name>A0AAV4SN45_9ARAC</name>
<comment type="caution">
    <text evidence="2">The sequence shown here is derived from an EMBL/GenBank/DDBJ whole genome shotgun (WGS) entry which is preliminary data.</text>
</comment>
<reference evidence="2 3" key="1">
    <citation type="submission" date="2021-06" db="EMBL/GenBank/DDBJ databases">
        <title>Caerostris darwini draft genome.</title>
        <authorList>
            <person name="Kono N."/>
            <person name="Arakawa K."/>
        </authorList>
    </citation>
    <scope>NUCLEOTIDE SEQUENCE [LARGE SCALE GENOMIC DNA]</scope>
</reference>
<accession>A0AAV4SN45</accession>
<feature type="compositionally biased region" description="Polar residues" evidence="1">
    <location>
        <begin position="1"/>
        <end position="14"/>
    </location>
</feature>
<dbReference type="EMBL" id="BPLQ01007998">
    <property type="protein sequence ID" value="GIY33890.1"/>
    <property type="molecule type" value="Genomic_DNA"/>
</dbReference>
<dbReference type="AlphaFoldDB" id="A0AAV4SN45"/>
<evidence type="ECO:0000256" key="1">
    <source>
        <dbReference type="SAM" id="MobiDB-lite"/>
    </source>
</evidence>
<organism evidence="2 3">
    <name type="scientific">Caerostris darwini</name>
    <dbReference type="NCBI Taxonomy" id="1538125"/>
    <lineage>
        <taxon>Eukaryota</taxon>
        <taxon>Metazoa</taxon>
        <taxon>Ecdysozoa</taxon>
        <taxon>Arthropoda</taxon>
        <taxon>Chelicerata</taxon>
        <taxon>Arachnida</taxon>
        <taxon>Araneae</taxon>
        <taxon>Araneomorphae</taxon>
        <taxon>Entelegynae</taxon>
        <taxon>Araneoidea</taxon>
        <taxon>Araneidae</taxon>
        <taxon>Caerostris</taxon>
    </lineage>
</organism>
<evidence type="ECO:0000313" key="3">
    <source>
        <dbReference type="Proteomes" id="UP001054837"/>
    </source>
</evidence>
<sequence>MFSIVLTQNLNLPSPKQKKPKKEGPATNRIPMFQNTPRCHRRRHSQMPEFMCHSEANIMANFHKYQVREVRCNQSRNVMMPGTGILFFCKFVTEVCLMDMFVKCLDQAEGRSKNNK</sequence>
<dbReference type="Proteomes" id="UP001054837">
    <property type="component" value="Unassembled WGS sequence"/>
</dbReference>